<dbReference type="OrthoDB" id="2436027at2759"/>
<keyword evidence="1" id="KW-0175">Coiled coil</keyword>
<accession>A0A9N9HN66</accession>
<name>A0A9N9HN66_9GLOM</name>
<proteinExistence type="predicted"/>
<keyword evidence="3" id="KW-1185">Reference proteome</keyword>
<comment type="caution">
    <text evidence="2">The sequence shown here is derived from an EMBL/GenBank/DDBJ whole genome shotgun (WGS) entry which is preliminary data.</text>
</comment>
<reference evidence="2" key="1">
    <citation type="submission" date="2021-06" db="EMBL/GenBank/DDBJ databases">
        <authorList>
            <person name="Kallberg Y."/>
            <person name="Tangrot J."/>
            <person name="Rosling A."/>
        </authorList>
    </citation>
    <scope>NUCLEOTIDE SEQUENCE</scope>
    <source>
        <strain evidence="2">FL966</strain>
    </source>
</reference>
<feature type="coiled-coil region" evidence="1">
    <location>
        <begin position="71"/>
        <end position="140"/>
    </location>
</feature>
<protein>
    <submittedName>
        <fullName evidence="2">17697_t:CDS:1</fullName>
    </submittedName>
</protein>
<gene>
    <name evidence="2" type="ORF">CPELLU_LOCUS11640</name>
</gene>
<evidence type="ECO:0000313" key="3">
    <source>
        <dbReference type="Proteomes" id="UP000789759"/>
    </source>
</evidence>
<sequence length="382" mass="44392">MSNVYTLNNIKDREDPKGVRYQLSSICKLKLENALHSSIKSASDLANEYKDLQGRKVTFTQKALSLDKNEILCLKGKIDKLKAKVKKLESKMKLEYTSYNSDTTSFRDKISELNFLNHILKQEKDDLNSKKHELEAKIKARILKLPLLELKVRELKDQLEQQIFQSYYKLYIIDGAKADLDLAENSVEKEFLSQETNTHLVKQISKASSEFNKVNGGNSRSEKVSRRSGTGESRYIRYDNLIVCRYHPDEPKWAFVRYMYGLIASDSKAPYYENIMFSYILLEKIPSIKSFSPKRSTIIIFENGASMVINSYLCKGKFVVFDLSSSKNDPLTIQLRFDTSLNLQKEIEARQKRKKKVPHLMNRISQIVDHLFSHKFENRKKK</sequence>
<organism evidence="2 3">
    <name type="scientific">Cetraspora pellucida</name>
    <dbReference type="NCBI Taxonomy" id="1433469"/>
    <lineage>
        <taxon>Eukaryota</taxon>
        <taxon>Fungi</taxon>
        <taxon>Fungi incertae sedis</taxon>
        <taxon>Mucoromycota</taxon>
        <taxon>Glomeromycotina</taxon>
        <taxon>Glomeromycetes</taxon>
        <taxon>Diversisporales</taxon>
        <taxon>Gigasporaceae</taxon>
        <taxon>Cetraspora</taxon>
    </lineage>
</organism>
<dbReference type="EMBL" id="CAJVQA010010497">
    <property type="protein sequence ID" value="CAG8697443.1"/>
    <property type="molecule type" value="Genomic_DNA"/>
</dbReference>
<dbReference type="Proteomes" id="UP000789759">
    <property type="component" value="Unassembled WGS sequence"/>
</dbReference>
<dbReference type="AlphaFoldDB" id="A0A9N9HN66"/>
<evidence type="ECO:0000313" key="2">
    <source>
        <dbReference type="EMBL" id="CAG8697443.1"/>
    </source>
</evidence>
<evidence type="ECO:0000256" key="1">
    <source>
        <dbReference type="SAM" id="Coils"/>
    </source>
</evidence>